<reference evidence="4 5" key="1">
    <citation type="submission" date="2016-10" db="EMBL/GenBank/DDBJ databases">
        <authorList>
            <person name="de Groot N.N."/>
        </authorList>
    </citation>
    <scope>NUCLEOTIDE SEQUENCE [LARGE SCALE GENOMIC DNA]</scope>
    <source>
        <strain evidence="4 5">DSM 15893</strain>
    </source>
</reference>
<evidence type="ECO:0000256" key="1">
    <source>
        <dbReference type="ARBA" id="ARBA00004613"/>
    </source>
</evidence>
<dbReference type="Gene3D" id="2.150.10.10">
    <property type="entry name" value="Serralysin-like metalloprotease, C-terminal"/>
    <property type="match status" value="2"/>
</dbReference>
<dbReference type="Proteomes" id="UP000182692">
    <property type="component" value="Unassembled WGS sequence"/>
</dbReference>
<dbReference type="SUPFAM" id="SSF51120">
    <property type="entry name" value="beta-Roll"/>
    <property type="match status" value="2"/>
</dbReference>
<dbReference type="GO" id="GO:0005576">
    <property type="term" value="C:extracellular region"/>
    <property type="evidence" value="ECO:0007669"/>
    <property type="project" value="UniProtKB-SubCell"/>
</dbReference>
<evidence type="ECO:0000313" key="5">
    <source>
        <dbReference type="Proteomes" id="UP000182692"/>
    </source>
</evidence>
<evidence type="ECO:0000256" key="2">
    <source>
        <dbReference type="ARBA" id="ARBA00022525"/>
    </source>
</evidence>
<dbReference type="InterPro" id="IPR050557">
    <property type="entry name" value="RTX_toxin/Mannuronan_C5-epim"/>
</dbReference>
<proteinExistence type="predicted"/>
<dbReference type="InterPro" id="IPR001343">
    <property type="entry name" value="Hemolysn_Ca-bd"/>
</dbReference>
<dbReference type="InterPro" id="IPR018511">
    <property type="entry name" value="Hemolysin-typ_Ca-bd_CS"/>
</dbReference>
<sequence>MTTVNDIEFDYIEVGTTGDDQISSLQGSDLLNGDNGNDTVMGFGGNDLLLGDDFRLNEYLSDQEIFAPGDEAEDYLAILYTAWQTSNVASLEEYAPNIHDFLYGDIQFPLSLFEGDGDDRVIGGAGNDVIYGGGGDDYLGGGSGNDIMIGVAGNNDMLGGTGDDIVIGGIGNDRLFGNDGDDILVGTTGNDFYIGGEGNDFFVFYEQIPSESSHDRVVDYTQGEDTIVLLYTGDEFEDLSLMQVGATVVLELSQTNTVTFNNTQLSDLTEDDFMFSYG</sequence>
<dbReference type="GeneID" id="35872917"/>
<evidence type="ECO:0000256" key="3">
    <source>
        <dbReference type="ARBA" id="ARBA00022837"/>
    </source>
</evidence>
<accession>A0A1I5KF16</accession>
<keyword evidence="3" id="KW-0106">Calcium</keyword>
<dbReference type="AlphaFoldDB" id="A0A1I5KF16"/>
<name>A0A1I5KF16_9GAMM</name>
<dbReference type="STRING" id="1121869.SAMN03084138_00622"/>
<dbReference type="OrthoDB" id="5919038at2"/>
<gene>
    <name evidence="4" type="ORF">SAMN03084138_00622</name>
</gene>
<dbReference type="PRINTS" id="PR00313">
    <property type="entry name" value="CABNDNGRPT"/>
</dbReference>
<protein>
    <submittedName>
        <fullName evidence="4">Hemolysin-type calcium-binding repeat-containing protein</fullName>
    </submittedName>
</protein>
<comment type="subcellular location">
    <subcellularLocation>
        <location evidence="1">Secreted</location>
    </subcellularLocation>
</comment>
<keyword evidence="2" id="KW-0964">Secreted</keyword>
<dbReference type="RefSeq" id="WP_017014825.1">
    <property type="nucleotide sequence ID" value="NZ_FOWR01000003.1"/>
</dbReference>
<evidence type="ECO:0000313" key="4">
    <source>
        <dbReference type="EMBL" id="SFO83685.1"/>
    </source>
</evidence>
<organism evidence="4 5">
    <name type="scientific">Enterovibrio norvegicus DSM 15893</name>
    <dbReference type="NCBI Taxonomy" id="1121869"/>
    <lineage>
        <taxon>Bacteria</taxon>
        <taxon>Pseudomonadati</taxon>
        <taxon>Pseudomonadota</taxon>
        <taxon>Gammaproteobacteria</taxon>
        <taxon>Vibrionales</taxon>
        <taxon>Vibrionaceae</taxon>
        <taxon>Enterovibrio</taxon>
    </lineage>
</organism>
<dbReference type="PROSITE" id="PS00330">
    <property type="entry name" value="HEMOLYSIN_CALCIUM"/>
    <property type="match status" value="1"/>
</dbReference>
<dbReference type="PANTHER" id="PTHR38340:SF1">
    <property type="entry name" value="S-LAYER PROTEIN"/>
    <property type="match status" value="1"/>
</dbReference>
<dbReference type="EMBL" id="FOWR01000003">
    <property type="protein sequence ID" value="SFO83685.1"/>
    <property type="molecule type" value="Genomic_DNA"/>
</dbReference>
<dbReference type="Pfam" id="PF00353">
    <property type="entry name" value="HemolysinCabind"/>
    <property type="match status" value="3"/>
</dbReference>
<dbReference type="InterPro" id="IPR011049">
    <property type="entry name" value="Serralysin-like_metalloprot_C"/>
</dbReference>
<dbReference type="PANTHER" id="PTHR38340">
    <property type="entry name" value="S-LAYER PROTEIN"/>
    <property type="match status" value="1"/>
</dbReference>
<dbReference type="GO" id="GO:0005509">
    <property type="term" value="F:calcium ion binding"/>
    <property type="evidence" value="ECO:0007669"/>
    <property type="project" value="InterPro"/>
</dbReference>